<dbReference type="Proteomes" id="UP001176941">
    <property type="component" value="Chromosome 23"/>
</dbReference>
<sequence length="102" mass="11938">MLFIECCFQLPEFGALLVGIHHLVFQKELMIEDSLPIPSYTRHLLYGMNIGFCCGWWWFICRPHRLFHSTLLYSIHFLLLVTICFKTGAFSLCVSGEWHAEI</sequence>
<name>A0ABN8YT06_RANTA</name>
<proteinExistence type="predicted"/>
<keyword evidence="1" id="KW-1133">Transmembrane helix</keyword>
<keyword evidence="1" id="KW-0812">Transmembrane</keyword>
<keyword evidence="3" id="KW-1185">Reference proteome</keyword>
<gene>
    <name evidence="2" type="ORF">MRATA1EN1_LOCUS13679</name>
</gene>
<dbReference type="EMBL" id="OX459959">
    <property type="protein sequence ID" value="CAI9164717.1"/>
    <property type="molecule type" value="Genomic_DNA"/>
</dbReference>
<feature type="transmembrane region" description="Helical" evidence="1">
    <location>
        <begin position="43"/>
        <end position="59"/>
    </location>
</feature>
<accession>A0ABN8YT06</accession>
<reference evidence="2" key="1">
    <citation type="submission" date="2023-04" db="EMBL/GenBank/DDBJ databases">
        <authorList>
            <consortium name="ELIXIR-Norway"/>
        </authorList>
    </citation>
    <scope>NUCLEOTIDE SEQUENCE [LARGE SCALE GENOMIC DNA]</scope>
</reference>
<keyword evidence="1" id="KW-0472">Membrane</keyword>
<evidence type="ECO:0000256" key="1">
    <source>
        <dbReference type="SAM" id="Phobius"/>
    </source>
</evidence>
<evidence type="ECO:0000313" key="3">
    <source>
        <dbReference type="Proteomes" id="UP001176941"/>
    </source>
</evidence>
<organism evidence="2 3">
    <name type="scientific">Rangifer tarandus platyrhynchus</name>
    <name type="common">Svalbard reindeer</name>
    <dbReference type="NCBI Taxonomy" id="3082113"/>
    <lineage>
        <taxon>Eukaryota</taxon>
        <taxon>Metazoa</taxon>
        <taxon>Chordata</taxon>
        <taxon>Craniata</taxon>
        <taxon>Vertebrata</taxon>
        <taxon>Euteleostomi</taxon>
        <taxon>Mammalia</taxon>
        <taxon>Eutheria</taxon>
        <taxon>Laurasiatheria</taxon>
        <taxon>Artiodactyla</taxon>
        <taxon>Ruminantia</taxon>
        <taxon>Pecora</taxon>
        <taxon>Cervidae</taxon>
        <taxon>Odocoileinae</taxon>
        <taxon>Rangifer</taxon>
    </lineage>
</organism>
<evidence type="ECO:0000313" key="2">
    <source>
        <dbReference type="EMBL" id="CAI9164717.1"/>
    </source>
</evidence>
<feature type="transmembrane region" description="Helical" evidence="1">
    <location>
        <begin position="71"/>
        <end position="92"/>
    </location>
</feature>
<protein>
    <submittedName>
        <fullName evidence="2">Uncharacterized protein</fullName>
    </submittedName>
</protein>